<evidence type="ECO:0000313" key="3">
    <source>
        <dbReference type="Proteomes" id="UP000001514"/>
    </source>
</evidence>
<sequence>MTVVILSRLPLRDVAQCSAVCHAWRELTIEPSIRRTSVSRETAWLLLHKCGHERPSGGKEQLVAYSAACRQCHASVKSTLIKKALSLKQRSYIYVHMHEGVNVRDTREWLMDGVTTFDDKSKALRSILGVAKYVADNRLASFVIMGSGGELVYISRISSALSRARMLQVESVSKKILVEYIMKKYKELESRESEVHELLRLTGSKILSINLWARMLLHKPIEQVKVAYMEEVVYHCFARAGLLDQENRPWVVKLLEALRGNGGRLHVRKLQKIVPLSKVLRINSSNLFSINEKRELCFESEVYMDYAEEILAEDYAVTTNMKKTE</sequence>
<dbReference type="HOGENOM" id="CLU_856336_0_0_1"/>
<dbReference type="InterPro" id="IPR036047">
    <property type="entry name" value="F-box-like_dom_sf"/>
</dbReference>
<gene>
    <name evidence="2" type="ORF">SELMODRAFT_411189</name>
</gene>
<proteinExistence type="predicted"/>
<dbReference type="EMBL" id="GL377579">
    <property type="protein sequence ID" value="EFJ28652.1"/>
    <property type="molecule type" value="Genomic_DNA"/>
</dbReference>
<accession>D8RGV0</accession>
<dbReference type="AlphaFoldDB" id="D8RGV0"/>
<keyword evidence="3" id="KW-1185">Reference proteome</keyword>
<evidence type="ECO:0000259" key="1">
    <source>
        <dbReference type="Pfam" id="PF12937"/>
    </source>
</evidence>
<dbReference type="Pfam" id="PF12937">
    <property type="entry name" value="F-box-like"/>
    <property type="match status" value="1"/>
</dbReference>
<dbReference type="Gramene" id="EFJ28652">
    <property type="protein sequence ID" value="EFJ28652"/>
    <property type="gene ID" value="SELMODRAFT_411189"/>
</dbReference>
<dbReference type="Proteomes" id="UP000001514">
    <property type="component" value="Unassembled WGS sequence"/>
</dbReference>
<organism evidence="3">
    <name type="scientific">Selaginella moellendorffii</name>
    <name type="common">Spikemoss</name>
    <dbReference type="NCBI Taxonomy" id="88036"/>
    <lineage>
        <taxon>Eukaryota</taxon>
        <taxon>Viridiplantae</taxon>
        <taxon>Streptophyta</taxon>
        <taxon>Embryophyta</taxon>
        <taxon>Tracheophyta</taxon>
        <taxon>Lycopodiopsida</taxon>
        <taxon>Selaginellales</taxon>
        <taxon>Selaginellaceae</taxon>
        <taxon>Selaginella</taxon>
    </lineage>
</organism>
<dbReference type="GO" id="GO:0004842">
    <property type="term" value="F:ubiquitin-protein transferase activity"/>
    <property type="evidence" value="ECO:0000318"/>
    <property type="project" value="GO_Central"/>
</dbReference>
<reference evidence="2 3" key="1">
    <citation type="journal article" date="2011" name="Science">
        <title>The Selaginella genome identifies genetic changes associated with the evolution of vascular plants.</title>
        <authorList>
            <person name="Banks J.A."/>
            <person name="Nishiyama T."/>
            <person name="Hasebe M."/>
            <person name="Bowman J.L."/>
            <person name="Gribskov M."/>
            <person name="dePamphilis C."/>
            <person name="Albert V.A."/>
            <person name="Aono N."/>
            <person name="Aoyama T."/>
            <person name="Ambrose B.A."/>
            <person name="Ashton N.W."/>
            <person name="Axtell M.J."/>
            <person name="Barker E."/>
            <person name="Barker M.S."/>
            <person name="Bennetzen J.L."/>
            <person name="Bonawitz N.D."/>
            <person name="Chapple C."/>
            <person name="Cheng C."/>
            <person name="Correa L.G."/>
            <person name="Dacre M."/>
            <person name="DeBarry J."/>
            <person name="Dreyer I."/>
            <person name="Elias M."/>
            <person name="Engstrom E.M."/>
            <person name="Estelle M."/>
            <person name="Feng L."/>
            <person name="Finet C."/>
            <person name="Floyd S.K."/>
            <person name="Frommer W.B."/>
            <person name="Fujita T."/>
            <person name="Gramzow L."/>
            <person name="Gutensohn M."/>
            <person name="Harholt J."/>
            <person name="Hattori M."/>
            <person name="Heyl A."/>
            <person name="Hirai T."/>
            <person name="Hiwatashi Y."/>
            <person name="Ishikawa M."/>
            <person name="Iwata M."/>
            <person name="Karol K.G."/>
            <person name="Koehler B."/>
            <person name="Kolukisaoglu U."/>
            <person name="Kubo M."/>
            <person name="Kurata T."/>
            <person name="Lalonde S."/>
            <person name="Li K."/>
            <person name="Li Y."/>
            <person name="Litt A."/>
            <person name="Lyons E."/>
            <person name="Manning G."/>
            <person name="Maruyama T."/>
            <person name="Michael T.P."/>
            <person name="Mikami K."/>
            <person name="Miyazaki S."/>
            <person name="Morinaga S."/>
            <person name="Murata T."/>
            <person name="Mueller-Roeber B."/>
            <person name="Nelson D.R."/>
            <person name="Obara M."/>
            <person name="Oguri Y."/>
            <person name="Olmstead R.G."/>
            <person name="Onodera N."/>
            <person name="Petersen B.L."/>
            <person name="Pils B."/>
            <person name="Prigge M."/>
            <person name="Rensing S.A."/>
            <person name="Riano-Pachon D.M."/>
            <person name="Roberts A.W."/>
            <person name="Sato Y."/>
            <person name="Scheller H.V."/>
            <person name="Schulz B."/>
            <person name="Schulz C."/>
            <person name="Shakirov E.V."/>
            <person name="Shibagaki N."/>
            <person name="Shinohara N."/>
            <person name="Shippen D.E."/>
            <person name="Soerensen I."/>
            <person name="Sotooka R."/>
            <person name="Sugimoto N."/>
            <person name="Sugita M."/>
            <person name="Sumikawa N."/>
            <person name="Tanurdzic M."/>
            <person name="Theissen G."/>
            <person name="Ulvskov P."/>
            <person name="Wakazuki S."/>
            <person name="Weng J.K."/>
            <person name="Willats W.W."/>
            <person name="Wipf D."/>
            <person name="Wolf P.G."/>
            <person name="Yang L."/>
            <person name="Zimmer A.D."/>
            <person name="Zhu Q."/>
            <person name="Mitros T."/>
            <person name="Hellsten U."/>
            <person name="Loque D."/>
            <person name="Otillar R."/>
            <person name="Salamov A."/>
            <person name="Schmutz J."/>
            <person name="Shapiro H."/>
            <person name="Lindquist E."/>
            <person name="Lucas S."/>
            <person name="Rokhsar D."/>
            <person name="Grigoriev I.V."/>
        </authorList>
    </citation>
    <scope>NUCLEOTIDE SEQUENCE [LARGE SCALE GENOMIC DNA]</scope>
</reference>
<dbReference type="InParanoid" id="D8RGV0"/>
<feature type="domain" description="F-box" evidence="1">
    <location>
        <begin position="5"/>
        <end position="35"/>
    </location>
</feature>
<name>D8RGV0_SELML</name>
<dbReference type="KEGG" id="smo:SELMODRAFT_411189"/>
<protein>
    <recommendedName>
        <fullName evidence="1">F-box domain-containing protein</fullName>
    </recommendedName>
</protein>
<evidence type="ECO:0000313" key="2">
    <source>
        <dbReference type="EMBL" id="EFJ28652.1"/>
    </source>
</evidence>
<dbReference type="CDD" id="cd09917">
    <property type="entry name" value="F-box_SF"/>
    <property type="match status" value="1"/>
</dbReference>
<dbReference type="GO" id="GO:0031146">
    <property type="term" value="P:SCF-dependent proteasomal ubiquitin-dependent protein catabolic process"/>
    <property type="evidence" value="ECO:0000318"/>
    <property type="project" value="GO_Central"/>
</dbReference>
<dbReference type="Gene3D" id="1.20.1280.50">
    <property type="match status" value="1"/>
</dbReference>
<dbReference type="InterPro" id="IPR001810">
    <property type="entry name" value="F-box_dom"/>
</dbReference>
<dbReference type="SUPFAM" id="SSF81383">
    <property type="entry name" value="F-box domain"/>
    <property type="match status" value="1"/>
</dbReference>